<accession>A0A6J5N2Y9</accession>
<proteinExistence type="predicted"/>
<evidence type="ECO:0000313" key="1">
    <source>
        <dbReference type="EMBL" id="CAB4152757.1"/>
    </source>
</evidence>
<gene>
    <name evidence="1" type="ORF">UFOVP620_32</name>
</gene>
<protein>
    <submittedName>
        <fullName evidence="1">Uncharacterized protein</fullName>
    </submittedName>
</protein>
<reference evidence="1" key="1">
    <citation type="submission" date="2020-04" db="EMBL/GenBank/DDBJ databases">
        <authorList>
            <person name="Chiriac C."/>
            <person name="Salcher M."/>
            <person name="Ghai R."/>
            <person name="Kavagutti S V."/>
        </authorList>
    </citation>
    <scope>NUCLEOTIDE SEQUENCE</scope>
</reference>
<dbReference type="EMBL" id="LR796576">
    <property type="protein sequence ID" value="CAB4152757.1"/>
    <property type="molecule type" value="Genomic_DNA"/>
</dbReference>
<sequence length="129" mass="15019">MSDYLESDFCQPDEGLDYLFARMGAIYGATFIRHWEGVDLEIVRDTWKEVLGIYLTYRPKLDQAIYSMDDTFIPSALAVKKLCMTGERIPSKPHSEIGYSPGYSSNDKEFVKEQFRIMREMINKGFKHE</sequence>
<name>A0A6J5N2Y9_9CAUD</name>
<organism evidence="1">
    <name type="scientific">uncultured Caudovirales phage</name>
    <dbReference type="NCBI Taxonomy" id="2100421"/>
    <lineage>
        <taxon>Viruses</taxon>
        <taxon>Duplodnaviria</taxon>
        <taxon>Heunggongvirae</taxon>
        <taxon>Uroviricota</taxon>
        <taxon>Caudoviricetes</taxon>
        <taxon>Peduoviridae</taxon>
        <taxon>Maltschvirus</taxon>
        <taxon>Maltschvirus maltsch</taxon>
    </lineage>
</organism>